<dbReference type="Proteomes" id="UP001237823">
    <property type="component" value="Unassembled WGS sequence"/>
</dbReference>
<evidence type="ECO:0008006" key="4">
    <source>
        <dbReference type="Google" id="ProtNLM"/>
    </source>
</evidence>
<keyword evidence="3" id="KW-1185">Reference proteome</keyword>
<feature type="region of interest" description="Disordered" evidence="1">
    <location>
        <begin position="1"/>
        <end position="93"/>
    </location>
</feature>
<dbReference type="EMBL" id="JAUCML010000003">
    <property type="protein sequence ID" value="MDM7884658.1"/>
    <property type="molecule type" value="Genomic_DNA"/>
</dbReference>
<gene>
    <name evidence="2" type="ORF">QUG92_06020</name>
</gene>
<name>A0ABT7T516_9MICO</name>
<dbReference type="RefSeq" id="WP_289458063.1">
    <property type="nucleotide sequence ID" value="NZ_JAUCML010000003.1"/>
</dbReference>
<feature type="compositionally biased region" description="Basic and acidic residues" evidence="1">
    <location>
        <begin position="81"/>
        <end position="93"/>
    </location>
</feature>
<evidence type="ECO:0000313" key="2">
    <source>
        <dbReference type="EMBL" id="MDM7884658.1"/>
    </source>
</evidence>
<organism evidence="2 3">
    <name type="scientific">Curtobacterium citri</name>
    <dbReference type="NCBI Taxonomy" id="3055139"/>
    <lineage>
        <taxon>Bacteria</taxon>
        <taxon>Bacillati</taxon>
        <taxon>Actinomycetota</taxon>
        <taxon>Actinomycetes</taxon>
        <taxon>Micrococcales</taxon>
        <taxon>Microbacteriaceae</taxon>
        <taxon>Curtobacterium</taxon>
    </lineage>
</organism>
<sequence>MSATGHDLPDQPDQPDHDELDDGVDMSFEERRQDTFRRMSGSDEHDADPRVEVSRAEDGDVRIDVADTAAVRPGDAAGTDPRTDAAQDPHHAD</sequence>
<reference evidence="2 3" key="1">
    <citation type="submission" date="2023-06" db="EMBL/GenBank/DDBJ databases">
        <authorList>
            <person name="Feng G."/>
            <person name="Li J."/>
            <person name="Zhu H."/>
        </authorList>
    </citation>
    <scope>NUCLEOTIDE SEQUENCE [LARGE SCALE GENOMIC DNA]</scope>
    <source>
        <strain evidence="2 3">RHCKG23</strain>
    </source>
</reference>
<accession>A0ABT7T516</accession>
<protein>
    <recommendedName>
        <fullName evidence="4">Multidrug transporter</fullName>
    </recommendedName>
</protein>
<evidence type="ECO:0000256" key="1">
    <source>
        <dbReference type="SAM" id="MobiDB-lite"/>
    </source>
</evidence>
<evidence type="ECO:0000313" key="3">
    <source>
        <dbReference type="Proteomes" id="UP001237823"/>
    </source>
</evidence>
<comment type="caution">
    <text evidence="2">The sequence shown here is derived from an EMBL/GenBank/DDBJ whole genome shotgun (WGS) entry which is preliminary data.</text>
</comment>
<proteinExistence type="predicted"/>
<feature type="compositionally biased region" description="Basic and acidic residues" evidence="1">
    <location>
        <begin position="28"/>
        <end position="65"/>
    </location>
</feature>